<evidence type="ECO:0000313" key="3">
    <source>
        <dbReference type="Proteomes" id="UP000254866"/>
    </source>
</evidence>
<dbReference type="STRING" id="2656787.A0A370TH39"/>
<dbReference type="Proteomes" id="UP000254866">
    <property type="component" value="Unassembled WGS sequence"/>
</dbReference>
<feature type="region of interest" description="Disordered" evidence="1">
    <location>
        <begin position="1"/>
        <end position="20"/>
    </location>
</feature>
<dbReference type="EMBL" id="NPIC01000007">
    <property type="protein sequence ID" value="RDL34515.1"/>
    <property type="molecule type" value="Genomic_DNA"/>
</dbReference>
<gene>
    <name evidence="2" type="ORF">BP5553_07643</name>
</gene>
<keyword evidence="3" id="KW-1185">Reference proteome</keyword>
<proteinExistence type="predicted"/>
<evidence type="ECO:0000313" key="2">
    <source>
        <dbReference type="EMBL" id="RDL34515.1"/>
    </source>
</evidence>
<dbReference type="OrthoDB" id="5366687at2759"/>
<reference evidence="2 3" key="1">
    <citation type="journal article" date="2018" name="IMA Fungus">
        <title>IMA Genome-F 9: Draft genome sequence of Annulohypoxylon stygium, Aspergillus mulundensis, Berkeleyomyces basicola (syn. Thielaviopsis basicola), Ceratocystis smalleyi, two Cercospora beticola strains, Coleophoma cylindrospora, Fusarium fracticaudum, Phialophora cf. hyalina, and Morchella septimelata.</title>
        <authorList>
            <person name="Wingfield B.D."/>
            <person name="Bills G.F."/>
            <person name="Dong Y."/>
            <person name="Huang W."/>
            <person name="Nel W.J."/>
            <person name="Swalarsk-Parry B.S."/>
            <person name="Vaghefi N."/>
            <person name="Wilken P.M."/>
            <person name="An Z."/>
            <person name="de Beer Z.W."/>
            <person name="De Vos L."/>
            <person name="Chen L."/>
            <person name="Duong T.A."/>
            <person name="Gao Y."/>
            <person name="Hammerbacher A."/>
            <person name="Kikkert J.R."/>
            <person name="Li Y."/>
            <person name="Li H."/>
            <person name="Li K."/>
            <person name="Li Q."/>
            <person name="Liu X."/>
            <person name="Ma X."/>
            <person name="Naidoo K."/>
            <person name="Pethybridge S.J."/>
            <person name="Sun J."/>
            <person name="Steenkamp E.T."/>
            <person name="van der Nest M.A."/>
            <person name="van Wyk S."/>
            <person name="Wingfield M.J."/>
            <person name="Xiong C."/>
            <person name="Yue Q."/>
            <person name="Zhang X."/>
        </authorList>
    </citation>
    <scope>NUCLEOTIDE SEQUENCE [LARGE SCALE GENOMIC DNA]</scope>
    <source>
        <strain evidence="2 3">BP 5553</strain>
    </source>
</reference>
<protein>
    <submittedName>
        <fullName evidence="2">Uncharacterized protein</fullName>
    </submittedName>
</protein>
<dbReference type="RefSeq" id="XP_031867497.1">
    <property type="nucleotide sequence ID" value="XM_032016266.1"/>
</dbReference>
<dbReference type="AlphaFoldDB" id="A0A370TH39"/>
<feature type="compositionally biased region" description="Low complexity" evidence="1">
    <location>
        <begin position="1"/>
        <end position="16"/>
    </location>
</feature>
<name>A0A370TH39_9HELO</name>
<accession>A0A370TH39</accession>
<sequence>MSRQSGGSRQHGSQSRNIDGHHEGVIAQVKSIVTQLDGVLSSSPHEWATYVPSARSAMGAIDRIHFFRDRQRFAEQIWVLQGLQDFAYHDPDSGCIRDIAEWCQIAWLRILQDHPENLEALTGGLKLLTGDSAITELDAVTNHLCDIGLGSNWLQMSQATLAQIHRQEGTGVLGQDSDDAAAYPPDPRRQGPLYVEARGYLQPAVDFYARAVQSANARGSTTGGLLASAAESNMSLGNVTAPPGDERHFTQAIHYLRLAEAIPNFLLSTYLQEYLNDYGRYVS</sequence>
<comment type="caution">
    <text evidence="2">The sequence shown here is derived from an EMBL/GenBank/DDBJ whole genome shotgun (WGS) entry which is preliminary data.</text>
</comment>
<evidence type="ECO:0000256" key="1">
    <source>
        <dbReference type="SAM" id="MobiDB-lite"/>
    </source>
</evidence>
<organism evidence="2 3">
    <name type="scientific">Venustampulla echinocandica</name>
    <dbReference type="NCBI Taxonomy" id="2656787"/>
    <lineage>
        <taxon>Eukaryota</taxon>
        <taxon>Fungi</taxon>
        <taxon>Dikarya</taxon>
        <taxon>Ascomycota</taxon>
        <taxon>Pezizomycotina</taxon>
        <taxon>Leotiomycetes</taxon>
        <taxon>Helotiales</taxon>
        <taxon>Pleuroascaceae</taxon>
        <taxon>Venustampulla</taxon>
    </lineage>
</organism>
<dbReference type="GeneID" id="43600492"/>